<feature type="region of interest" description="Disordered" evidence="1">
    <location>
        <begin position="81"/>
        <end position="129"/>
    </location>
</feature>
<proteinExistence type="predicted"/>
<gene>
    <name evidence="2" type="ORF">GCM10022207_14250</name>
</gene>
<dbReference type="EMBL" id="BAAAZA010000003">
    <property type="protein sequence ID" value="GAA3852634.1"/>
    <property type="molecule type" value="Genomic_DNA"/>
</dbReference>
<evidence type="ECO:0008006" key="4">
    <source>
        <dbReference type="Google" id="ProtNLM"/>
    </source>
</evidence>
<evidence type="ECO:0000256" key="1">
    <source>
        <dbReference type="SAM" id="MobiDB-lite"/>
    </source>
</evidence>
<reference evidence="3" key="1">
    <citation type="journal article" date="2019" name="Int. J. Syst. Evol. Microbiol.">
        <title>The Global Catalogue of Microorganisms (GCM) 10K type strain sequencing project: providing services to taxonomists for standard genome sequencing and annotation.</title>
        <authorList>
            <consortium name="The Broad Institute Genomics Platform"/>
            <consortium name="The Broad Institute Genome Sequencing Center for Infectious Disease"/>
            <person name="Wu L."/>
            <person name="Ma J."/>
        </authorList>
    </citation>
    <scope>NUCLEOTIDE SEQUENCE [LARGE SCALE GENOMIC DNA]</scope>
    <source>
        <strain evidence="3">JCM 16578</strain>
    </source>
</reference>
<sequence length="129" mass="14424">MRRVHPGEDDNRQTEGADGLADLCQRLVVHDAGRKLGNHVRRRGSDHVAVNRRVRSVFSWETGFITHRKAGELLQPLNFADHPQPLTCGRRESDGHLPSPVHRGLDKTGTQNLYASGRRPDDTEHPALA</sequence>
<keyword evidence="3" id="KW-1185">Reference proteome</keyword>
<comment type="caution">
    <text evidence="2">The sequence shown here is derived from an EMBL/GenBank/DDBJ whole genome shotgun (WGS) entry which is preliminary data.</text>
</comment>
<evidence type="ECO:0000313" key="2">
    <source>
        <dbReference type="EMBL" id="GAA3852634.1"/>
    </source>
</evidence>
<name>A0ABP7JRP7_9ACTN</name>
<organism evidence="2 3">
    <name type="scientific">Streptomyces lannensis</name>
    <dbReference type="NCBI Taxonomy" id="766498"/>
    <lineage>
        <taxon>Bacteria</taxon>
        <taxon>Bacillati</taxon>
        <taxon>Actinomycetota</taxon>
        <taxon>Actinomycetes</taxon>
        <taxon>Kitasatosporales</taxon>
        <taxon>Streptomycetaceae</taxon>
        <taxon>Streptomyces</taxon>
    </lineage>
</organism>
<evidence type="ECO:0000313" key="3">
    <source>
        <dbReference type="Proteomes" id="UP001501563"/>
    </source>
</evidence>
<dbReference type="Proteomes" id="UP001501563">
    <property type="component" value="Unassembled WGS sequence"/>
</dbReference>
<feature type="compositionally biased region" description="Basic and acidic residues" evidence="1">
    <location>
        <begin position="118"/>
        <end position="129"/>
    </location>
</feature>
<protein>
    <recommendedName>
        <fullName evidence="4">Transposase</fullName>
    </recommendedName>
</protein>
<accession>A0ABP7JRP7</accession>